<gene>
    <name evidence="1" type="ORF">CPELLU_LOCUS7482</name>
</gene>
<evidence type="ECO:0000313" key="2">
    <source>
        <dbReference type="Proteomes" id="UP000789759"/>
    </source>
</evidence>
<accession>A0A9N9CTM6</accession>
<dbReference type="EMBL" id="CAJVQA010005030">
    <property type="protein sequence ID" value="CAG8611633.1"/>
    <property type="molecule type" value="Genomic_DNA"/>
</dbReference>
<organism evidence="1 2">
    <name type="scientific">Cetraspora pellucida</name>
    <dbReference type="NCBI Taxonomy" id="1433469"/>
    <lineage>
        <taxon>Eukaryota</taxon>
        <taxon>Fungi</taxon>
        <taxon>Fungi incertae sedis</taxon>
        <taxon>Mucoromycota</taxon>
        <taxon>Glomeromycotina</taxon>
        <taxon>Glomeromycetes</taxon>
        <taxon>Diversisporales</taxon>
        <taxon>Gigasporaceae</taxon>
        <taxon>Cetraspora</taxon>
    </lineage>
</organism>
<proteinExistence type="predicted"/>
<dbReference type="OrthoDB" id="2421771at2759"/>
<sequence>MAKLQNPQAIRLLYQNFQWREDYPFLVWNTNEHMLTKVNTLASQVESGNNIIEMDKENKAPGAKSGDNLVKMGENDEVFDLEIRQSCKQKVEAIRHMADHLKQELAANNFNHIICVTNNMDRLFTMLNDIEIAQNKRRHNPMWRGSTS</sequence>
<name>A0A9N9CTM6_9GLOM</name>
<dbReference type="AlphaFoldDB" id="A0A9N9CTM6"/>
<dbReference type="Proteomes" id="UP000789759">
    <property type="component" value="Unassembled WGS sequence"/>
</dbReference>
<evidence type="ECO:0000313" key="1">
    <source>
        <dbReference type="EMBL" id="CAG8611633.1"/>
    </source>
</evidence>
<keyword evidence="2" id="KW-1185">Reference proteome</keyword>
<reference evidence="1" key="1">
    <citation type="submission" date="2021-06" db="EMBL/GenBank/DDBJ databases">
        <authorList>
            <person name="Kallberg Y."/>
            <person name="Tangrot J."/>
            <person name="Rosling A."/>
        </authorList>
    </citation>
    <scope>NUCLEOTIDE SEQUENCE</scope>
    <source>
        <strain evidence="1">FL966</strain>
    </source>
</reference>
<protein>
    <submittedName>
        <fullName evidence="1">7429_t:CDS:1</fullName>
    </submittedName>
</protein>
<comment type="caution">
    <text evidence="1">The sequence shown here is derived from an EMBL/GenBank/DDBJ whole genome shotgun (WGS) entry which is preliminary data.</text>
</comment>